<dbReference type="EMBL" id="CP002546">
    <property type="protein sequence ID" value="ADY59706.1"/>
    <property type="molecule type" value="Genomic_DNA"/>
</dbReference>
<dbReference type="AlphaFoldDB" id="F0SJD1"/>
<keyword evidence="2 5" id="KW-0547">Nucleotide-binding</keyword>
<dbReference type="InterPro" id="IPR008271">
    <property type="entry name" value="Ser/Thr_kinase_AS"/>
</dbReference>
<proteinExistence type="predicted"/>
<dbReference type="SUPFAM" id="SSF56112">
    <property type="entry name" value="Protein kinase-like (PK-like)"/>
    <property type="match status" value="1"/>
</dbReference>
<dbReference type="GO" id="GO:0004683">
    <property type="term" value="F:calcium/calmodulin-dependent protein kinase activity"/>
    <property type="evidence" value="ECO:0007669"/>
    <property type="project" value="UniProtKB-EC"/>
</dbReference>
<dbReference type="Pfam" id="PF08668">
    <property type="entry name" value="HDOD"/>
    <property type="match status" value="1"/>
</dbReference>
<dbReference type="Pfam" id="PF00069">
    <property type="entry name" value="Pkinase"/>
    <property type="match status" value="1"/>
</dbReference>
<dbReference type="OrthoDB" id="6111975at2"/>
<dbReference type="InterPro" id="IPR017441">
    <property type="entry name" value="Protein_kinase_ATP_BS"/>
</dbReference>
<accession>F0SJD1</accession>
<keyword evidence="1 8" id="KW-0808">Transferase</keyword>
<dbReference type="HOGENOM" id="CLU_427517_0_0_0"/>
<evidence type="ECO:0000313" key="9">
    <source>
        <dbReference type="Proteomes" id="UP000006860"/>
    </source>
</evidence>
<dbReference type="Proteomes" id="UP000006860">
    <property type="component" value="Chromosome"/>
</dbReference>
<evidence type="ECO:0000259" key="6">
    <source>
        <dbReference type="PROSITE" id="PS50011"/>
    </source>
</evidence>
<dbReference type="PROSITE" id="PS51833">
    <property type="entry name" value="HDOD"/>
    <property type="match status" value="1"/>
</dbReference>
<dbReference type="PROSITE" id="PS00108">
    <property type="entry name" value="PROTEIN_KINASE_ST"/>
    <property type="match status" value="1"/>
</dbReference>
<dbReference type="SUPFAM" id="SSF109604">
    <property type="entry name" value="HD-domain/PDEase-like"/>
    <property type="match status" value="1"/>
</dbReference>
<dbReference type="eggNOG" id="COG1639">
    <property type="taxonomic scope" value="Bacteria"/>
</dbReference>
<evidence type="ECO:0000256" key="4">
    <source>
        <dbReference type="ARBA" id="ARBA00022840"/>
    </source>
</evidence>
<dbReference type="PROSITE" id="PS50011">
    <property type="entry name" value="PROTEIN_KINASE_DOM"/>
    <property type="match status" value="1"/>
</dbReference>
<keyword evidence="4 5" id="KW-0067">ATP-binding</keyword>
<dbReference type="CDD" id="cd14014">
    <property type="entry name" value="STKc_PknB_like"/>
    <property type="match status" value="1"/>
</dbReference>
<dbReference type="RefSeq" id="WP_013628431.1">
    <property type="nucleotide sequence ID" value="NC_015174.1"/>
</dbReference>
<evidence type="ECO:0000259" key="7">
    <source>
        <dbReference type="PROSITE" id="PS51833"/>
    </source>
</evidence>
<reference evidence="9" key="1">
    <citation type="submission" date="2011-02" db="EMBL/GenBank/DDBJ databases">
        <title>The complete genome of Planctomyces brasiliensis DSM 5305.</title>
        <authorList>
            <person name="Lucas S."/>
            <person name="Copeland A."/>
            <person name="Lapidus A."/>
            <person name="Bruce D."/>
            <person name="Goodwin L."/>
            <person name="Pitluck S."/>
            <person name="Kyrpides N."/>
            <person name="Mavromatis K."/>
            <person name="Pagani I."/>
            <person name="Ivanova N."/>
            <person name="Ovchinnikova G."/>
            <person name="Lu M."/>
            <person name="Detter J.C."/>
            <person name="Han C."/>
            <person name="Land M."/>
            <person name="Hauser L."/>
            <person name="Markowitz V."/>
            <person name="Cheng J.-F."/>
            <person name="Hugenholtz P."/>
            <person name="Woyke T."/>
            <person name="Wu D."/>
            <person name="Tindall B."/>
            <person name="Pomrenke H.G."/>
            <person name="Brambilla E."/>
            <person name="Klenk H.-P."/>
            <person name="Eisen J.A."/>
        </authorList>
    </citation>
    <scope>NUCLEOTIDE SEQUENCE [LARGE SCALE GENOMIC DNA]</scope>
    <source>
        <strain evidence="9">ATCC 49424 / DSM 5305 / JCM 21570 / NBRC 103401 / IFAM 1448</strain>
    </source>
</reference>
<dbReference type="Gene3D" id="1.10.510.10">
    <property type="entry name" value="Transferase(Phosphotransferase) domain 1"/>
    <property type="match status" value="1"/>
</dbReference>
<keyword evidence="3 8" id="KW-0418">Kinase</keyword>
<dbReference type="PANTHER" id="PTHR43289">
    <property type="entry name" value="MITOGEN-ACTIVATED PROTEIN KINASE KINASE KINASE 20-RELATED"/>
    <property type="match status" value="1"/>
</dbReference>
<feature type="binding site" evidence="5">
    <location>
        <position position="360"/>
    </location>
    <ligand>
        <name>ATP</name>
        <dbReference type="ChEBI" id="CHEBI:30616"/>
    </ligand>
</feature>
<evidence type="ECO:0000256" key="1">
    <source>
        <dbReference type="ARBA" id="ARBA00022679"/>
    </source>
</evidence>
<name>F0SJD1_RUBBR</name>
<feature type="domain" description="HDOD" evidence="7">
    <location>
        <begin position="34"/>
        <end position="228"/>
    </location>
</feature>
<keyword evidence="8" id="KW-0723">Serine/threonine-protein kinase</keyword>
<feature type="domain" description="Protein kinase" evidence="6">
    <location>
        <begin position="331"/>
        <end position="595"/>
    </location>
</feature>
<dbReference type="GO" id="GO:0005524">
    <property type="term" value="F:ATP binding"/>
    <property type="evidence" value="ECO:0007669"/>
    <property type="project" value="UniProtKB-UniRule"/>
</dbReference>
<dbReference type="EC" id="2.7.11.17" evidence="8"/>
<sequence>MDKATPSSEIDWSAIRRKLLLDDGAFELPSGWKLPILPRVVTQFLQQANRPDYDIRKLAKLLEQDAQMTCELLKYTNSAAMGLRHKATTVHQALVNLGVRRAKMVLLTAAIHSTIKKFNSKLFDLHQFWADNLERGLFAREVAGEIGADIDLSYTGAMLQDFLLPVLGQLNVKAYVAYWKEAKGVPMDLIDYELKEFGVHHAQVAAACLQQWNVPDELVCAVLCHHFSFEQIQQLGLEGTHVHAVAASSLIPLAVLQHEKSGVVLSEWDQADGSFDLCDIAERVDAFYMHHDTQSSSDREPLLARLERCLTEQLTESMTKESLVDRQFGNFVLEQCIGEGAMGTVYRARHTMLDRPAAVKVLNKQELSRVDIARFEREVQLCSRLTHPNTISIYDYGRTSDGVFYYVMELVEGLTLKQLVQLFGPLSPARTIYILRQICSSLQEAHDQGIVHRDIKPENIILSSRGTQGDLATVLDFGLVRDLTNRDMLPTDACLSGTPLYMAPESINDPGFSSPACDLYAIGAVGYFLLCGQPLFTGNDALDICLKQLQELPPPPAERLKKPLPADLEQLVMSCLNKDPQKRPVSASLLEQGLMKCLDANRWTNQDAASWWKDNVHQNEQGLARSTADATLIVGNETTL</sequence>
<evidence type="ECO:0000256" key="2">
    <source>
        <dbReference type="ARBA" id="ARBA00022741"/>
    </source>
</evidence>
<dbReference type="InterPro" id="IPR000719">
    <property type="entry name" value="Prot_kinase_dom"/>
</dbReference>
<dbReference type="InterPro" id="IPR011009">
    <property type="entry name" value="Kinase-like_dom_sf"/>
</dbReference>
<evidence type="ECO:0000256" key="3">
    <source>
        <dbReference type="ARBA" id="ARBA00022777"/>
    </source>
</evidence>
<protein>
    <submittedName>
        <fullName evidence="8">Serine/threonine protein kinase</fullName>
        <ecNumber evidence="8">2.7.11.17</ecNumber>
    </submittedName>
</protein>
<dbReference type="STRING" id="756272.Plabr_2103"/>
<dbReference type="KEGG" id="pbs:Plabr_2103"/>
<dbReference type="PROSITE" id="PS00107">
    <property type="entry name" value="PROTEIN_KINASE_ATP"/>
    <property type="match status" value="1"/>
</dbReference>
<dbReference type="Gene3D" id="1.10.3210.10">
    <property type="entry name" value="Hypothetical protein af1432"/>
    <property type="match status" value="1"/>
</dbReference>
<dbReference type="PANTHER" id="PTHR43289:SF6">
    <property type="entry name" value="SERINE_THREONINE-PROTEIN KINASE NEKL-3"/>
    <property type="match status" value="1"/>
</dbReference>
<dbReference type="eggNOG" id="COG0515">
    <property type="taxonomic scope" value="Bacteria"/>
</dbReference>
<evidence type="ECO:0000256" key="5">
    <source>
        <dbReference type="PROSITE-ProRule" id="PRU10141"/>
    </source>
</evidence>
<dbReference type="SMART" id="SM00220">
    <property type="entry name" value="S_TKc"/>
    <property type="match status" value="1"/>
</dbReference>
<dbReference type="InterPro" id="IPR013976">
    <property type="entry name" value="HDOD"/>
</dbReference>
<gene>
    <name evidence="8" type="ordered locus">Plabr_2103</name>
</gene>
<organism evidence="8 9">
    <name type="scientific">Rubinisphaera brasiliensis (strain ATCC 49424 / DSM 5305 / JCM 21570 / IAM 15109 / NBRC 103401 / IFAM 1448)</name>
    <name type="common">Planctomyces brasiliensis</name>
    <dbReference type="NCBI Taxonomy" id="756272"/>
    <lineage>
        <taxon>Bacteria</taxon>
        <taxon>Pseudomonadati</taxon>
        <taxon>Planctomycetota</taxon>
        <taxon>Planctomycetia</taxon>
        <taxon>Planctomycetales</taxon>
        <taxon>Planctomycetaceae</taxon>
        <taxon>Rubinisphaera</taxon>
    </lineage>
</organism>
<evidence type="ECO:0000313" key="8">
    <source>
        <dbReference type="EMBL" id="ADY59706.1"/>
    </source>
</evidence>
<keyword evidence="9" id="KW-1185">Reference proteome</keyword>